<proteinExistence type="predicted"/>
<sequence length="135" mass="15148">MTWQIPTSLVPSALARIFTQLGSRTVNEVGGPERAGLLLAELFLESGAGPWRDALRRYTMSWVDLYQISHRASRPVARKTVIIEPQVFTPDEGTSSMVVTRPVNQPTTQQYPNREQRTNTCRTLILRTGLAFTFG</sequence>
<gene>
    <name evidence="1" type="ORF">CTheo_6369</name>
</gene>
<protein>
    <submittedName>
        <fullName evidence="1">Uncharacterized protein</fullName>
    </submittedName>
</protein>
<organism evidence="1 2">
    <name type="scientific">Ceratobasidium theobromae</name>
    <dbReference type="NCBI Taxonomy" id="1582974"/>
    <lineage>
        <taxon>Eukaryota</taxon>
        <taxon>Fungi</taxon>
        <taxon>Dikarya</taxon>
        <taxon>Basidiomycota</taxon>
        <taxon>Agaricomycotina</taxon>
        <taxon>Agaricomycetes</taxon>
        <taxon>Cantharellales</taxon>
        <taxon>Ceratobasidiaceae</taxon>
        <taxon>Ceratobasidium</taxon>
    </lineage>
</organism>
<name>A0A5N5QEM1_9AGAM</name>
<dbReference type="AlphaFoldDB" id="A0A5N5QEM1"/>
<evidence type="ECO:0000313" key="1">
    <source>
        <dbReference type="EMBL" id="KAB5590200.1"/>
    </source>
</evidence>
<reference evidence="1 2" key="1">
    <citation type="journal article" date="2019" name="Fungal Biol. Biotechnol.">
        <title>Draft genome sequence of fastidious pathogen Ceratobasidium theobromae, which causes vascular-streak dieback in Theobroma cacao.</title>
        <authorList>
            <person name="Ali S.S."/>
            <person name="Asman A."/>
            <person name="Shao J."/>
            <person name="Firmansyah A.P."/>
            <person name="Susilo A.W."/>
            <person name="Rosmana A."/>
            <person name="McMahon P."/>
            <person name="Junaid M."/>
            <person name="Guest D."/>
            <person name="Kheng T.Y."/>
            <person name="Meinhardt L.W."/>
            <person name="Bailey B.A."/>
        </authorList>
    </citation>
    <scope>NUCLEOTIDE SEQUENCE [LARGE SCALE GENOMIC DNA]</scope>
    <source>
        <strain evidence="1 2">CT2</strain>
    </source>
</reference>
<evidence type="ECO:0000313" key="2">
    <source>
        <dbReference type="Proteomes" id="UP000383932"/>
    </source>
</evidence>
<accession>A0A5N5QEM1</accession>
<comment type="caution">
    <text evidence="1">The sequence shown here is derived from an EMBL/GenBank/DDBJ whole genome shotgun (WGS) entry which is preliminary data.</text>
</comment>
<dbReference type="EMBL" id="SSOP01000189">
    <property type="protein sequence ID" value="KAB5590200.1"/>
    <property type="molecule type" value="Genomic_DNA"/>
</dbReference>
<keyword evidence="2" id="KW-1185">Reference proteome</keyword>
<dbReference type="Proteomes" id="UP000383932">
    <property type="component" value="Unassembled WGS sequence"/>
</dbReference>